<dbReference type="AlphaFoldDB" id="A0A3E3DP67"/>
<keyword evidence="1" id="KW-0812">Transmembrane</keyword>
<organism evidence="2 3">
    <name type="scientific">Hungatella hathewayi</name>
    <dbReference type="NCBI Taxonomy" id="154046"/>
    <lineage>
        <taxon>Bacteria</taxon>
        <taxon>Bacillati</taxon>
        <taxon>Bacillota</taxon>
        <taxon>Clostridia</taxon>
        <taxon>Lachnospirales</taxon>
        <taxon>Lachnospiraceae</taxon>
        <taxon>Hungatella</taxon>
    </lineage>
</organism>
<accession>A0A3E3DP67</accession>
<keyword evidence="1" id="KW-1133">Transmembrane helix</keyword>
<proteinExistence type="predicted"/>
<gene>
    <name evidence="2" type="ORF">DWX31_11005</name>
</gene>
<comment type="caution">
    <text evidence="2">The sequence shown here is derived from an EMBL/GenBank/DDBJ whole genome shotgun (WGS) entry which is preliminary data.</text>
</comment>
<evidence type="ECO:0000313" key="3">
    <source>
        <dbReference type="Proteomes" id="UP000261023"/>
    </source>
</evidence>
<feature type="transmembrane region" description="Helical" evidence="1">
    <location>
        <begin position="12"/>
        <end position="32"/>
    </location>
</feature>
<evidence type="ECO:0000256" key="1">
    <source>
        <dbReference type="SAM" id="Phobius"/>
    </source>
</evidence>
<reference evidence="2 3" key="1">
    <citation type="submission" date="2018-08" db="EMBL/GenBank/DDBJ databases">
        <title>A genome reference for cultivated species of the human gut microbiota.</title>
        <authorList>
            <person name="Zou Y."/>
            <person name="Xue W."/>
            <person name="Luo G."/>
        </authorList>
    </citation>
    <scope>NUCLEOTIDE SEQUENCE [LARGE SCALE GENOMIC DNA]</scope>
    <source>
        <strain evidence="2 3">AF19-13AC</strain>
    </source>
</reference>
<sequence length="154" mass="17390">MDQRISKTMITIFVICFIFFFITIFGGLFYMLDGVEKAENYKLSGDEISTFTKVTGYGKIRKMHSQSTPDMVQKTYVYAKVPDYSQNITTYQQYLKDYEGFMEMSTGALKMSGSSAILVKESKDQGKLLTVQVIYAPGGVEITLQKISGELTEN</sequence>
<name>A0A3E3DP67_9FIRM</name>
<evidence type="ECO:0000313" key="2">
    <source>
        <dbReference type="EMBL" id="RGD70766.1"/>
    </source>
</evidence>
<dbReference type="EMBL" id="QTJW01000006">
    <property type="protein sequence ID" value="RGD70766.1"/>
    <property type="molecule type" value="Genomic_DNA"/>
</dbReference>
<dbReference type="RefSeq" id="WP_025529886.1">
    <property type="nucleotide sequence ID" value="NZ_QTJW01000006.1"/>
</dbReference>
<dbReference type="Proteomes" id="UP000261023">
    <property type="component" value="Unassembled WGS sequence"/>
</dbReference>
<keyword evidence="1" id="KW-0472">Membrane</keyword>
<protein>
    <submittedName>
        <fullName evidence="2">Uncharacterized protein</fullName>
    </submittedName>
</protein>